<keyword evidence="1" id="KW-0378">Hydrolase</keyword>
<proteinExistence type="predicted"/>
<dbReference type="InterPro" id="IPR005674">
    <property type="entry name" value="CocE/Ser_esterase"/>
</dbReference>
<dbReference type="Gene3D" id="2.60.120.260">
    <property type="entry name" value="Galactose-binding domain-like"/>
    <property type="match status" value="1"/>
</dbReference>
<evidence type="ECO:0000256" key="1">
    <source>
        <dbReference type="ARBA" id="ARBA00022801"/>
    </source>
</evidence>
<evidence type="ECO:0000313" key="4">
    <source>
        <dbReference type="Proteomes" id="UP001239445"/>
    </source>
</evidence>
<dbReference type="Pfam" id="PF02129">
    <property type="entry name" value="Peptidase_S15"/>
    <property type="match status" value="1"/>
</dbReference>
<dbReference type="Gene3D" id="1.10.3020.10">
    <property type="entry name" value="alpha-amino acid ester hydrolase ( Helical cap domain)"/>
    <property type="match status" value="1"/>
</dbReference>
<sequence length="421" mass="46455">MSKRSLLTTLVDQLFGYLNKLPPETTSYTTTSLRIPITTSSHESLALSATLYRPLSLPSTRPVIDSVPLLPAVESHFGGEMPWWLRKMLGTNPYSASLSPEDSNFWKGFDLSTALDRANIPILLTTGWFDPVMPAVLDQYSRLLENNSPASLTIGPWTHLGASGRNSLAEVFSWISSHLTNREEKERTAPVRVYITGAEKWAHLSSWPPSPTHHQELFLSSGSLLAGSVPTTAAPESSSTFKFNPLDPTPAIATPQLFDNTYTKQPNTALSARPDILTFTSAPLPSDLQIIGRPRVDLFHTSSSSHFDILLILNEVDATTSQSYPITEKFIRFSSDNKAPLSLDLHDCAHMFRKGNYIQLLVGGGSHPRYMRNFGTEEAKENPAEATMMRSVTHTVSHNAQAPSRILLPVVTDLDKSKQDV</sequence>
<name>A0AAJ0FEF4_9PEZI</name>
<accession>A0AAJ0FEF4</accession>
<dbReference type="SUPFAM" id="SSF53474">
    <property type="entry name" value="alpha/beta-Hydrolases"/>
    <property type="match status" value="1"/>
</dbReference>
<dbReference type="EMBL" id="MU839827">
    <property type="protein sequence ID" value="KAK1760318.1"/>
    <property type="molecule type" value="Genomic_DNA"/>
</dbReference>
<dbReference type="GO" id="GO:0008239">
    <property type="term" value="F:dipeptidyl-peptidase activity"/>
    <property type="evidence" value="ECO:0007669"/>
    <property type="project" value="InterPro"/>
</dbReference>
<dbReference type="InterPro" id="IPR029058">
    <property type="entry name" value="AB_hydrolase_fold"/>
</dbReference>
<dbReference type="InterPro" id="IPR000383">
    <property type="entry name" value="Xaa-Pro-like_dom"/>
</dbReference>
<dbReference type="Gene3D" id="3.40.50.1820">
    <property type="entry name" value="alpha/beta hydrolase"/>
    <property type="match status" value="1"/>
</dbReference>
<dbReference type="NCBIfam" id="TIGR00976">
    <property type="entry name" value="CocE_NonD"/>
    <property type="match status" value="1"/>
</dbReference>
<dbReference type="AlphaFoldDB" id="A0AAJ0FEF4"/>
<dbReference type="SUPFAM" id="SSF49785">
    <property type="entry name" value="Galactose-binding domain-like"/>
    <property type="match status" value="1"/>
</dbReference>
<organism evidence="3 4">
    <name type="scientific">Echria macrotheca</name>
    <dbReference type="NCBI Taxonomy" id="438768"/>
    <lineage>
        <taxon>Eukaryota</taxon>
        <taxon>Fungi</taxon>
        <taxon>Dikarya</taxon>
        <taxon>Ascomycota</taxon>
        <taxon>Pezizomycotina</taxon>
        <taxon>Sordariomycetes</taxon>
        <taxon>Sordariomycetidae</taxon>
        <taxon>Sordariales</taxon>
        <taxon>Schizotheciaceae</taxon>
        <taxon>Echria</taxon>
    </lineage>
</organism>
<dbReference type="Proteomes" id="UP001239445">
    <property type="component" value="Unassembled WGS sequence"/>
</dbReference>
<feature type="domain" description="Xaa-Pro dipeptidyl-peptidase C-terminal" evidence="2">
    <location>
        <begin position="172"/>
        <end position="407"/>
    </location>
</feature>
<dbReference type="Pfam" id="PF08530">
    <property type="entry name" value="PepX_C"/>
    <property type="match status" value="1"/>
</dbReference>
<comment type="caution">
    <text evidence="3">The sequence shown here is derived from an EMBL/GenBank/DDBJ whole genome shotgun (WGS) entry which is preliminary data.</text>
</comment>
<gene>
    <name evidence="3" type="ORF">QBC47DRAFT_427447</name>
</gene>
<dbReference type="SMART" id="SM00939">
    <property type="entry name" value="PepX_C"/>
    <property type="match status" value="1"/>
</dbReference>
<dbReference type="InterPro" id="IPR013736">
    <property type="entry name" value="Xaa-Pro_dipept_C"/>
</dbReference>
<keyword evidence="4" id="KW-1185">Reference proteome</keyword>
<evidence type="ECO:0000259" key="2">
    <source>
        <dbReference type="SMART" id="SM00939"/>
    </source>
</evidence>
<evidence type="ECO:0000313" key="3">
    <source>
        <dbReference type="EMBL" id="KAK1760318.1"/>
    </source>
</evidence>
<dbReference type="InterPro" id="IPR008979">
    <property type="entry name" value="Galactose-bd-like_sf"/>
</dbReference>
<protein>
    <submittedName>
        <fullName evidence="3">Galactose-binding domain-like protein</fullName>
    </submittedName>
</protein>
<reference evidence="3" key="1">
    <citation type="submission" date="2023-06" db="EMBL/GenBank/DDBJ databases">
        <title>Genome-scale phylogeny and comparative genomics of the fungal order Sordariales.</title>
        <authorList>
            <consortium name="Lawrence Berkeley National Laboratory"/>
            <person name="Hensen N."/>
            <person name="Bonometti L."/>
            <person name="Westerberg I."/>
            <person name="Brannstrom I.O."/>
            <person name="Guillou S."/>
            <person name="Cros-Aarteil S."/>
            <person name="Calhoun S."/>
            <person name="Haridas S."/>
            <person name="Kuo A."/>
            <person name="Mondo S."/>
            <person name="Pangilinan J."/>
            <person name="Riley R."/>
            <person name="Labutti K."/>
            <person name="Andreopoulos B."/>
            <person name="Lipzen A."/>
            <person name="Chen C."/>
            <person name="Yanf M."/>
            <person name="Daum C."/>
            <person name="Ng V."/>
            <person name="Clum A."/>
            <person name="Steindorff A."/>
            <person name="Ohm R."/>
            <person name="Martin F."/>
            <person name="Silar P."/>
            <person name="Natvig D."/>
            <person name="Lalanne C."/>
            <person name="Gautier V."/>
            <person name="Ament-Velasquez S.L."/>
            <person name="Kruys A."/>
            <person name="Hutchinson M.I."/>
            <person name="Powell A.J."/>
            <person name="Barry K."/>
            <person name="Miller A.N."/>
            <person name="Grigoriev I.V."/>
            <person name="Debuchy R."/>
            <person name="Gladieux P."/>
            <person name="Thoren M.H."/>
            <person name="Johannesson H."/>
        </authorList>
    </citation>
    <scope>NUCLEOTIDE SEQUENCE</scope>
    <source>
        <strain evidence="3">PSN4</strain>
    </source>
</reference>